<comment type="caution">
    <text evidence="1">The sequence shown here is derived from an EMBL/GenBank/DDBJ whole genome shotgun (WGS) entry which is preliminary data.</text>
</comment>
<proteinExistence type="predicted"/>
<accession>A0A7J6V067</accession>
<dbReference type="AlphaFoldDB" id="A0A7J6V067"/>
<name>A0A7J6V067_THATH</name>
<evidence type="ECO:0000313" key="1">
    <source>
        <dbReference type="EMBL" id="KAF5178293.1"/>
    </source>
</evidence>
<evidence type="ECO:0000313" key="2">
    <source>
        <dbReference type="Proteomes" id="UP000554482"/>
    </source>
</evidence>
<gene>
    <name evidence="1" type="ORF">FRX31_032120</name>
</gene>
<sequence length="68" mass="7091">MLLVPRHHLELIAEGEAHWQLSGVDAAKRVLAPPFGIPPGGHLSASSPAGGGFSFKAARATPKLRGKK</sequence>
<dbReference type="EMBL" id="JABWDY010040224">
    <property type="protein sequence ID" value="KAF5178293.1"/>
    <property type="molecule type" value="Genomic_DNA"/>
</dbReference>
<dbReference type="Proteomes" id="UP000554482">
    <property type="component" value="Unassembled WGS sequence"/>
</dbReference>
<keyword evidence="2" id="KW-1185">Reference proteome</keyword>
<reference evidence="1 2" key="1">
    <citation type="submission" date="2020-06" db="EMBL/GenBank/DDBJ databases">
        <title>Transcriptomic and genomic resources for Thalictrum thalictroides and T. hernandezii: Facilitating candidate gene discovery in an emerging model plant lineage.</title>
        <authorList>
            <person name="Arias T."/>
            <person name="Riano-Pachon D.M."/>
            <person name="Di Stilio V.S."/>
        </authorList>
    </citation>
    <scope>NUCLEOTIDE SEQUENCE [LARGE SCALE GENOMIC DNA]</scope>
    <source>
        <strain evidence="2">cv. WT478/WT964</strain>
        <tissue evidence="1">Leaves</tissue>
    </source>
</reference>
<protein>
    <submittedName>
        <fullName evidence="1">Uncharacterized protein</fullName>
    </submittedName>
</protein>
<organism evidence="1 2">
    <name type="scientific">Thalictrum thalictroides</name>
    <name type="common">Rue-anemone</name>
    <name type="synonym">Anemone thalictroides</name>
    <dbReference type="NCBI Taxonomy" id="46969"/>
    <lineage>
        <taxon>Eukaryota</taxon>
        <taxon>Viridiplantae</taxon>
        <taxon>Streptophyta</taxon>
        <taxon>Embryophyta</taxon>
        <taxon>Tracheophyta</taxon>
        <taxon>Spermatophyta</taxon>
        <taxon>Magnoliopsida</taxon>
        <taxon>Ranunculales</taxon>
        <taxon>Ranunculaceae</taxon>
        <taxon>Thalictroideae</taxon>
        <taxon>Thalictrum</taxon>
    </lineage>
</organism>